<dbReference type="EC" id="3.4.21.-" evidence="14"/>
<feature type="disulfide bond" evidence="9">
    <location>
        <begin position="388"/>
        <end position="452"/>
    </location>
</feature>
<keyword evidence="6 11" id="KW-0472">Membrane</keyword>
<dbReference type="PRINTS" id="PR00258">
    <property type="entry name" value="SPERACTRCPTR"/>
</dbReference>
<dbReference type="FunFam" id="3.10.250.10:FF:000016">
    <property type="entry name" value="Scavenger receptor cysteine-rich protein type 12"/>
    <property type="match status" value="1"/>
</dbReference>
<name>A0A6J7ZWR3_MYTCO</name>
<feature type="domain" description="SRCR" evidence="12">
    <location>
        <begin position="363"/>
        <end position="465"/>
    </location>
</feature>
<dbReference type="Proteomes" id="UP000507470">
    <property type="component" value="Unassembled WGS sequence"/>
</dbReference>
<keyword evidence="7 9" id="KW-1015">Disulfide bond</keyword>
<dbReference type="Gene3D" id="3.10.250.10">
    <property type="entry name" value="SRCR-like domain"/>
    <property type="match status" value="2"/>
</dbReference>
<feature type="region of interest" description="Disordered" evidence="10">
    <location>
        <begin position="982"/>
        <end position="1009"/>
    </location>
</feature>
<dbReference type="InterPro" id="IPR007110">
    <property type="entry name" value="Ig-like_dom"/>
</dbReference>
<evidence type="ECO:0000259" key="12">
    <source>
        <dbReference type="PROSITE" id="PS50287"/>
    </source>
</evidence>
<feature type="disulfide bond" evidence="9">
    <location>
        <begin position="432"/>
        <end position="442"/>
    </location>
</feature>
<feature type="transmembrane region" description="Helical" evidence="11">
    <location>
        <begin position="1120"/>
        <end position="1143"/>
    </location>
</feature>
<gene>
    <name evidence="14" type="ORF">MCOR_984</name>
</gene>
<comment type="caution">
    <text evidence="9">Lacks conserved residue(s) required for the propagation of feature annotation.</text>
</comment>
<evidence type="ECO:0000256" key="9">
    <source>
        <dbReference type="PROSITE-ProRule" id="PRU00196"/>
    </source>
</evidence>
<feature type="disulfide bond" evidence="9">
    <location>
        <begin position="235"/>
        <end position="245"/>
    </location>
</feature>
<dbReference type="GO" id="GO:0016020">
    <property type="term" value="C:membrane"/>
    <property type="evidence" value="ECO:0007669"/>
    <property type="project" value="UniProtKB-SubCell"/>
</dbReference>
<accession>A0A6J7ZWR3</accession>
<keyword evidence="14" id="KW-0378">Hydrolase</keyword>
<dbReference type="InterPro" id="IPR036179">
    <property type="entry name" value="Ig-like_dom_sf"/>
</dbReference>
<feature type="domain" description="Ig-like" evidence="13">
    <location>
        <begin position="548"/>
        <end position="647"/>
    </location>
</feature>
<evidence type="ECO:0000256" key="11">
    <source>
        <dbReference type="SAM" id="Phobius"/>
    </source>
</evidence>
<dbReference type="Pfam" id="PF00530">
    <property type="entry name" value="SRCR"/>
    <property type="match status" value="2"/>
</dbReference>
<evidence type="ECO:0000256" key="8">
    <source>
        <dbReference type="ARBA" id="ARBA00023180"/>
    </source>
</evidence>
<dbReference type="AlphaFoldDB" id="A0A6J7ZWR3"/>
<dbReference type="PROSITE" id="PS50287">
    <property type="entry name" value="SRCR_2"/>
    <property type="match status" value="2"/>
</dbReference>
<keyword evidence="15" id="KW-1185">Reference proteome</keyword>
<dbReference type="PANTHER" id="PTHR48071">
    <property type="entry name" value="SRCR DOMAIN-CONTAINING PROTEIN"/>
    <property type="match status" value="1"/>
</dbReference>
<dbReference type="PANTHER" id="PTHR48071:SF4">
    <property type="entry name" value="NEUROTRYPSIN-RELATED"/>
    <property type="match status" value="1"/>
</dbReference>
<dbReference type="FunFam" id="3.10.250.10:FF:000001">
    <property type="entry name" value="Lysyl oxidase 4 isoform X1"/>
    <property type="match status" value="1"/>
</dbReference>
<evidence type="ECO:0000256" key="10">
    <source>
        <dbReference type="SAM" id="MobiDB-lite"/>
    </source>
</evidence>
<dbReference type="SUPFAM" id="SSF48726">
    <property type="entry name" value="Immunoglobulin"/>
    <property type="match status" value="3"/>
</dbReference>
<evidence type="ECO:0000313" key="15">
    <source>
        <dbReference type="Proteomes" id="UP000507470"/>
    </source>
</evidence>
<keyword evidence="5 11" id="KW-1133">Transmembrane helix</keyword>
<dbReference type="EMBL" id="CACVKT020000200">
    <property type="protein sequence ID" value="CAC5357210.1"/>
    <property type="molecule type" value="Genomic_DNA"/>
</dbReference>
<dbReference type="PROSITE" id="PS50835">
    <property type="entry name" value="IG_LIKE"/>
    <property type="match status" value="3"/>
</dbReference>
<proteinExistence type="predicted"/>
<keyword evidence="8" id="KW-0325">Glycoprotein</keyword>
<reference evidence="14 15" key="1">
    <citation type="submission" date="2020-06" db="EMBL/GenBank/DDBJ databases">
        <authorList>
            <person name="Li R."/>
            <person name="Bekaert M."/>
        </authorList>
    </citation>
    <scope>NUCLEOTIDE SEQUENCE [LARGE SCALE GENOMIC DNA]</scope>
    <source>
        <strain evidence="15">wild</strain>
    </source>
</reference>
<feature type="domain" description="SRCR" evidence="12">
    <location>
        <begin position="161"/>
        <end position="266"/>
    </location>
</feature>
<evidence type="ECO:0000256" key="7">
    <source>
        <dbReference type="ARBA" id="ARBA00023157"/>
    </source>
</evidence>
<keyword evidence="4" id="KW-0677">Repeat</keyword>
<evidence type="ECO:0000313" key="14">
    <source>
        <dbReference type="EMBL" id="CAC5357210.1"/>
    </source>
</evidence>
<dbReference type="SUPFAM" id="SSF56487">
    <property type="entry name" value="SRCR-like"/>
    <property type="match status" value="3"/>
</dbReference>
<evidence type="ECO:0000256" key="5">
    <source>
        <dbReference type="ARBA" id="ARBA00022989"/>
    </source>
</evidence>
<dbReference type="PROSITE" id="PS00420">
    <property type="entry name" value="SRCR_1"/>
    <property type="match status" value="1"/>
</dbReference>
<dbReference type="OrthoDB" id="6129797at2759"/>
<dbReference type="Gene3D" id="2.60.40.10">
    <property type="entry name" value="Immunoglobulins"/>
    <property type="match status" value="3"/>
</dbReference>
<keyword evidence="3" id="KW-0732">Signal</keyword>
<evidence type="ECO:0000256" key="4">
    <source>
        <dbReference type="ARBA" id="ARBA00022737"/>
    </source>
</evidence>
<feature type="domain" description="Ig-like" evidence="13">
    <location>
        <begin position="656"/>
        <end position="745"/>
    </location>
</feature>
<evidence type="ECO:0000256" key="3">
    <source>
        <dbReference type="ARBA" id="ARBA00022729"/>
    </source>
</evidence>
<evidence type="ECO:0000256" key="6">
    <source>
        <dbReference type="ARBA" id="ARBA00023136"/>
    </source>
</evidence>
<keyword evidence="2 11" id="KW-0812">Transmembrane</keyword>
<sequence length="1180" mass="132609">MADLHLREFENDMHYVCANLPVNLPEFSTECPIGFTSNSLDNECKQCPWNLFGRRCAKECYCDENERKFGSPCNCCFHFDNIYLLQKDKKKPPLNNAKSKDGDKDSLQGKHVFHMVKDEKNTDENDYDEIDDSLLCDKKLPTNEENDFDFVEDDDNNASKVRLVGGYSLHENGVDIIEGRLEVYNRYEWGNVCDDEFSNLSARVVCRMLGFEGNAVMLSSYRYGSRIIGLDDVTCIGSEKDIMDCTHTTWRTHNCNHEEDVGVRCEQMWSISRFKENFVIMSNISNSYLQVCNTNIAEENICQMLGLKSKVLVADVISSTKETGGFVDINCKGNEQLLSECARTNNLQGDCKARWTAFRCFDQRLSHGNTPYNGRLEIYHGTQRGTVCDDGFGDNEASVVCRYLELSWNGRFSYEFKDWSDGSNYLLDDIVCTGRESSIVKCRHTSWNFHNCDTTHREDVGIQYPTPSSVKLEVPSPMIVNEPANITCSATGGSPVPDIWWNCCNNDNATNMILSENQVMSVLEFMPTRECNSETCTCFVHHNETTFPEIQKAENLVVYYPVRVDLNVTLPILIEHQPDILTCEASDGNPLPDIWWTCSGIPYDNVTSIITHNSSSSILYVTPTADYHNKTCTCIGRQNNTTFEEISKTSVLHVLYSVNEMTVSSTDLLAGIRSYLICRVAGGNPKPDAKWFCNGELKTFFSIRSPDAVLALMSFIPTAAHEGKRCTCVVSQPGTNFNEMSQSLVLRVTRVNNDTQDQYVKEGLSALEETTVHQTYTTNEDIKARSVTESYAGEITETKDNLKYDGSLGVNDETKDQYLEEELSTLEETTINQTYTKNEDIQTRSVTEGYPGLNNETQDQLIEGKVSIGKETTIHQTITTHADIKAKYVTDGYAGEITETKGFNNETQNKTTKVGDSIVKETTTVRSYTTNENINTKYETESYAGLNNETKDQSTEGGYSTVKQTTTLQSYTTNEDIKTKSATEGYAGLNNGTQDQPTEGELSTGKGTTIHQTNTINENIIVESVTENYATDIKVSSTYKNELRKELTTSLSTGSNEESSTTHSQYVYNINNDTLSTLTKANESKEELYLTRQNEVTTDKSYAYNSTHRDMDDSLGLTTVHVSAIISGIIGITVICIVIFIVFKLKKKRALAEKIDYSYVNAAYQPTGSRNCENEPIFIE</sequence>
<feature type="domain" description="Ig-like" evidence="13">
    <location>
        <begin position="467"/>
        <end position="543"/>
    </location>
</feature>
<evidence type="ECO:0000259" key="13">
    <source>
        <dbReference type="PROSITE" id="PS50835"/>
    </source>
</evidence>
<dbReference type="SMART" id="SM00202">
    <property type="entry name" value="SR"/>
    <property type="match status" value="2"/>
</dbReference>
<dbReference type="GO" id="GO:0016787">
    <property type="term" value="F:hydrolase activity"/>
    <property type="evidence" value="ECO:0007669"/>
    <property type="project" value="UniProtKB-KW"/>
</dbReference>
<protein>
    <submittedName>
        <fullName evidence="14">PRSS12</fullName>
        <ecNumber evidence="14">3.4.21.-</ecNumber>
    </submittedName>
</protein>
<organism evidence="14 15">
    <name type="scientific">Mytilus coruscus</name>
    <name type="common">Sea mussel</name>
    <dbReference type="NCBI Taxonomy" id="42192"/>
    <lineage>
        <taxon>Eukaryota</taxon>
        <taxon>Metazoa</taxon>
        <taxon>Spiralia</taxon>
        <taxon>Lophotrochozoa</taxon>
        <taxon>Mollusca</taxon>
        <taxon>Bivalvia</taxon>
        <taxon>Autobranchia</taxon>
        <taxon>Pteriomorphia</taxon>
        <taxon>Mytilida</taxon>
        <taxon>Mytiloidea</taxon>
        <taxon>Mytilidae</taxon>
        <taxon>Mytilinae</taxon>
        <taxon>Mytilus</taxon>
    </lineage>
</organism>
<evidence type="ECO:0000256" key="1">
    <source>
        <dbReference type="ARBA" id="ARBA00004167"/>
    </source>
</evidence>
<comment type="subcellular location">
    <subcellularLocation>
        <location evidence="1">Membrane</location>
        <topology evidence="1">Single-pass membrane protein</topology>
    </subcellularLocation>
</comment>
<dbReference type="InterPro" id="IPR001190">
    <property type="entry name" value="SRCR"/>
</dbReference>
<evidence type="ECO:0000256" key="2">
    <source>
        <dbReference type="ARBA" id="ARBA00022692"/>
    </source>
</evidence>
<dbReference type="InterPro" id="IPR036772">
    <property type="entry name" value="SRCR-like_dom_sf"/>
</dbReference>
<dbReference type="InterPro" id="IPR013783">
    <property type="entry name" value="Ig-like_fold"/>
</dbReference>